<evidence type="ECO:0000313" key="2">
    <source>
        <dbReference type="EMBL" id="AKC04707.1"/>
    </source>
</evidence>
<accession>A0A0E3T8L5</accession>
<organism evidence="2 3">
    <name type="scientific">Staphylococcus phage B236</name>
    <dbReference type="NCBI Taxonomy" id="1636205"/>
    <lineage>
        <taxon>Viruses</taxon>
        <taxon>Duplodnaviria</taxon>
        <taxon>Heunggongvirae</taxon>
        <taxon>Uroviricota</taxon>
        <taxon>Caudoviricetes</taxon>
        <taxon>Azeredovirinae</taxon>
        <taxon>Phietavirus</taxon>
        <taxon>Phietavirus B236</taxon>
    </lineage>
</organism>
<dbReference type="InterPro" id="IPR003615">
    <property type="entry name" value="HNH_nuc"/>
</dbReference>
<evidence type="ECO:0000259" key="1">
    <source>
        <dbReference type="Pfam" id="PF13392"/>
    </source>
</evidence>
<reference evidence="3" key="2">
    <citation type="submission" date="2015-03" db="EMBL/GenBank/DDBJ databases">
        <title>Complete genome analysis of two new bacteriophages isolated from impetigo strains of Staphylococcus aureus.</title>
        <authorList>
            <person name="Botka T."/>
            <person name="Ruzickova V."/>
            <person name="Konecna H."/>
            <person name="Pantucek R."/>
            <person name="Rychlik I."/>
            <person name="Zdrahal Z."/>
            <person name="Petras P."/>
            <person name="Doskar J."/>
        </authorList>
    </citation>
    <scope>NUCLEOTIDE SEQUENCE [LARGE SCALE GENOMIC DNA]</scope>
</reference>
<dbReference type="KEGG" id="vg:26635619"/>
<dbReference type="Gene3D" id="3.90.75.20">
    <property type="match status" value="1"/>
</dbReference>
<feature type="domain" description="HNH nuclease" evidence="1">
    <location>
        <begin position="99"/>
        <end position="139"/>
    </location>
</feature>
<keyword evidence="3" id="KW-1185">Reference proteome</keyword>
<dbReference type="OrthoDB" id="6935at10239"/>
<dbReference type="SUPFAM" id="SSF54060">
    <property type="entry name" value="His-Me finger endonucleases"/>
    <property type="match status" value="1"/>
</dbReference>
<keyword evidence="2" id="KW-0540">Nuclease</keyword>
<protein>
    <submittedName>
        <fullName evidence="2">HNH endonuclease domain protein</fullName>
    </submittedName>
</protein>
<dbReference type="GeneID" id="26635619"/>
<dbReference type="InterPro" id="IPR044925">
    <property type="entry name" value="His-Me_finger_sf"/>
</dbReference>
<dbReference type="Proteomes" id="UP000033300">
    <property type="component" value="Segment"/>
</dbReference>
<evidence type="ECO:0000313" key="3">
    <source>
        <dbReference type="Proteomes" id="UP000033300"/>
    </source>
</evidence>
<dbReference type="Pfam" id="PF13392">
    <property type="entry name" value="HNH_3"/>
    <property type="match status" value="1"/>
</dbReference>
<proteinExistence type="predicted"/>
<dbReference type="RefSeq" id="YP_009209155.1">
    <property type="nucleotide sequence ID" value="NC_028915.1"/>
</dbReference>
<reference evidence="2 3" key="1">
    <citation type="journal article" date="2015" name="Virus Genes">
        <title>Complete genome analysis of two new bacteriophages isolated from impetigo strains of Staphylococcus aureus.</title>
        <authorList>
            <person name="Botka T."/>
            <person name="Ruzickova V."/>
            <person name="Konecna H."/>
            <person name="Pantucek R."/>
            <person name="Rychlik I."/>
            <person name="Zdrahal Z."/>
            <person name="Petras P."/>
            <person name="Doskar J."/>
        </authorList>
    </citation>
    <scope>NUCLEOTIDE SEQUENCE [LARGE SCALE GENOMIC DNA]</scope>
</reference>
<name>A0A0E3T8L5_9CAUD</name>
<dbReference type="GO" id="GO:0004519">
    <property type="term" value="F:endonuclease activity"/>
    <property type="evidence" value="ECO:0007669"/>
    <property type="project" value="UniProtKB-KW"/>
</dbReference>
<keyword evidence="2" id="KW-0378">Hydrolase</keyword>
<dbReference type="EMBL" id="KP893290">
    <property type="protein sequence ID" value="AKC04707.1"/>
    <property type="molecule type" value="Genomic_DNA"/>
</dbReference>
<keyword evidence="2" id="KW-0255">Endonuclease</keyword>
<sequence>MRFKWEQKHIDYVKSIYKGRYLKDVRDMFNNKFGTNISKNAINAKMNRLGVKSGVSPYGSRQAHGHLHKPIGSKKLDQHGYVLIKVDNKTNNQRNNWKLYHHYVWEKHYGEIPPKHAVIFLNGNKKDFRIENLAMITYSTLQMMINNNLFYENAELTKTGINIAKLLKKQTRRSVKKMKIKEKE</sequence>